<evidence type="ECO:0008006" key="5">
    <source>
        <dbReference type="Google" id="ProtNLM"/>
    </source>
</evidence>
<evidence type="ECO:0000313" key="3">
    <source>
        <dbReference type="Proteomes" id="UP000254227"/>
    </source>
</evidence>
<dbReference type="Proteomes" id="UP000254227">
    <property type="component" value="Unassembled WGS sequence"/>
</dbReference>
<dbReference type="GO" id="GO:0003677">
    <property type="term" value="F:DNA binding"/>
    <property type="evidence" value="ECO:0007669"/>
    <property type="project" value="InterPro"/>
</dbReference>
<dbReference type="EMBL" id="UFRV01000006">
    <property type="protein sequence ID" value="SUT91278.1"/>
    <property type="molecule type" value="Genomic_DNA"/>
</dbReference>
<accession>A0A380TUE3</accession>
<gene>
    <name evidence="1" type="ORF">I6G67_11425</name>
    <name evidence="2" type="ORF">NCTC10308_00432</name>
</gene>
<dbReference type="RefSeq" id="WP_004694161.1">
    <property type="nucleotide sequence ID" value="NZ_BBTB01000075.1"/>
</dbReference>
<proteinExistence type="predicted"/>
<dbReference type="AlphaFoldDB" id="A0A380TUE3"/>
<dbReference type="InterPro" id="IPR010982">
    <property type="entry name" value="Lambda_DNA-bd_dom_sf"/>
</dbReference>
<dbReference type="EMBL" id="CP065666">
    <property type="protein sequence ID" value="QPS02847.1"/>
    <property type="molecule type" value="Genomic_DNA"/>
</dbReference>
<protein>
    <recommendedName>
        <fullName evidence="5">Helix-turn-helix domain-containing protein</fullName>
    </recommendedName>
</protein>
<reference evidence="1 4" key="2">
    <citation type="submission" date="2020-12" db="EMBL/GenBank/DDBJ databases">
        <title>FDA dAtabase for Regulatory Grade micrObial Sequences (FDA-ARGOS): Supporting development and validation of Infectious Disease Dx tests.</title>
        <authorList>
            <person name="Sproer C."/>
            <person name="Gronow S."/>
            <person name="Severitt S."/>
            <person name="Schroder I."/>
            <person name="Tallon L."/>
            <person name="Sadzewicz L."/>
            <person name="Zhao X."/>
            <person name="Boylan J."/>
            <person name="Ott S."/>
            <person name="Bowen H."/>
            <person name="Vavikolanu K."/>
            <person name="Mehta A."/>
            <person name="Aluvathingal J."/>
            <person name="Nadendla S."/>
            <person name="Lowell S."/>
            <person name="Myers T."/>
            <person name="Yan Y."/>
            <person name="Sichtig H."/>
        </authorList>
    </citation>
    <scope>NUCLEOTIDE SEQUENCE [LARGE SCALE GENOMIC DNA]</scope>
    <source>
        <strain evidence="1 4">FDAARGOS_910</strain>
    </source>
</reference>
<organism evidence="2 3">
    <name type="scientific">Acinetobacter johnsonii</name>
    <dbReference type="NCBI Taxonomy" id="40214"/>
    <lineage>
        <taxon>Bacteria</taxon>
        <taxon>Pseudomonadati</taxon>
        <taxon>Pseudomonadota</taxon>
        <taxon>Gammaproteobacteria</taxon>
        <taxon>Moraxellales</taxon>
        <taxon>Moraxellaceae</taxon>
        <taxon>Acinetobacter</taxon>
    </lineage>
</organism>
<evidence type="ECO:0000313" key="2">
    <source>
        <dbReference type="EMBL" id="SUT91278.1"/>
    </source>
</evidence>
<evidence type="ECO:0000313" key="1">
    <source>
        <dbReference type="EMBL" id="QPS02847.1"/>
    </source>
</evidence>
<sequence>MNQIESDKKIIESHGGATALANLLSYQVQRVQNWKTRGIPASEKLKHPNLFLKKKASKVSKASLS</sequence>
<name>A0A380TUE3_ACIJO</name>
<reference evidence="2 3" key="1">
    <citation type="submission" date="2018-06" db="EMBL/GenBank/DDBJ databases">
        <authorList>
            <consortium name="Pathogen Informatics"/>
            <person name="Doyle S."/>
        </authorList>
    </citation>
    <scope>NUCLEOTIDE SEQUENCE [LARGE SCALE GENOMIC DNA]</scope>
    <source>
        <strain evidence="2 3">NCTC10308</strain>
    </source>
</reference>
<evidence type="ECO:0000313" key="4">
    <source>
        <dbReference type="Proteomes" id="UP000595107"/>
    </source>
</evidence>
<dbReference type="Proteomes" id="UP000595107">
    <property type="component" value="Chromosome"/>
</dbReference>
<dbReference type="Gene3D" id="1.10.260.40">
    <property type="entry name" value="lambda repressor-like DNA-binding domains"/>
    <property type="match status" value="1"/>
</dbReference>